<dbReference type="EMBL" id="MU267628">
    <property type="protein sequence ID" value="KAH7913596.1"/>
    <property type="molecule type" value="Genomic_DNA"/>
</dbReference>
<accession>A0ACB8AJ97</accession>
<reference evidence="1" key="1">
    <citation type="journal article" date="2021" name="New Phytol.">
        <title>Evolutionary innovations through gain and loss of genes in the ectomycorrhizal Boletales.</title>
        <authorList>
            <person name="Wu G."/>
            <person name="Miyauchi S."/>
            <person name="Morin E."/>
            <person name="Kuo A."/>
            <person name="Drula E."/>
            <person name="Varga T."/>
            <person name="Kohler A."/>
            <person name="Feng B."/>
            <person name="Cao Y."/>
            <person name="Lipzen A."/>
            <person name="Daum C."/>
            <person name="Hundley H."/>
            <person name="Pangilinan J."/>
            <person name="Johnson J."/>
            <person name="Barry K."/>
            <person name="LaButti K."/>
            <person name="Ng V."/>
            <person name="Ahrendt S."/>
            <person name="Min B."/>
            <person name="Choi I.G."/>
            <person name="Park H."/>
            <person name="Plett J.M."/>
            <person name="Magnuson J."/>
            <person name="Spatafora J.W."/>
            <person name="Nagy L.G."/>
            <person name="Henrissat B."/>
            <person name="Grigoriev I.V."/>
            <person name="Yang Z.L."/>
            <person name="Xu J."/>
            <person name="Martin F.M."/>
        </authorList>
    </citation>
    <scope>NUCLEOTIDE SEQUENCE</scope>
    <source>
        <strain evidence="1">ATCC 28755</strain>
    </source>
</reference>
<gene>
    <name evidence="1" type="ORF">BJ138DRAFT_607037</name>
</gene>
<name>A0ACB8AJ97_9AGAM</name>
<sequence>MAFRLSTISLAGLVLIPSFAFIIRNLVNRKRTHLPLPPGPTPVPLLGNILSIKADEPWVTYTQWKAAYGDIVYSRALGQEIIIINSEDVARALMEKRSHNYSDRPRLATILPFGWGYNTGFQPYADRWRLHRRCLHQAFRADSVSHYRPMQLRKARQLCLSIFETANSSEGNVLGEELVLHVQTFAASIIMSATYDYETLPHNDPLVHIVERALDLAIKFMTPEKAAILGFLPILLHLPDWFPGSVKSESKLSQKYSDDMVEVPFQHAMKSIREGTAGRCMISETKVDEELEPDSRNVLEKALKDSSATAFVAGAETTASTILVFILMMVLNPRVQKKAQAELDSVIGNGRLPDYSDRPSLAYIDAILRETLRWFPVVPLGMPHTATAADVYEEYHIPKGAILVPNAWGMSRDETKYPDASEFKPERFFNGEGELNDDTVVYSFGFGRRVCPGRYLADASLWTAIVSLLAIFKFSKCKDEAGNDMEVVPQWTTGLTSYPRFPCCIAPRMSGLDKEALVSLIHTSGSGV</sequence>
<evidence type="ECO:0000313" key="1">
    <source>
        <dbReference type="EMBL" id="KAH7913596.1"/>
    </source>
</evidence>
<organism evidence="1 2">
    <name type="scientific">Hygrophoropsis aurantiaca</name>
    <dbReference type="NCBI Taxonomy" id="72124"/>
    <lineage>
        <taxon>Eukaryota</taxon>
        <taxon>Fungi</taxon>
        <taxon>Dikarya</taxon>
        <taxon>Basidiomycota</taxon>
        <taxon>Agaricomycotina</taxon>
        <taxon>Agaricomycetes</taxon>
        <taxon>Agaricomycetidae</taxon>
        <taxon>Boletales</taxon>
        <taxon>Coniophorineae</taxon>
        <taxon>Hygrophoropsidaceae</taxon>
        <taxon>Hygrophoropsis</taxon>
    </lineage>
</organism>
<proteinExistence type="predicted"/>
<evidence type="ECO:0000313" key="2">
    <source>
        <dbReference type="Proteomes" id="UP000790377"/>
    </source>
</evidence>
<comment type="caution">
    <text evidence="1">The sequence shown here is derived from an EMBL/GenBank/DDBJ whole genome shotgun (WGS) entry which is preliminary data.</text>
</comment>
<protein>
    <submittedName>
        <fullName evidence="1">Cytochrome P450</fullName>
    </submittedName>
</protein>
<keyword evidence="2" id="KW-1185">Reference proteome</keyword>
<dbReference type="Proteomes" id="UP000790377">
    <property type="component" value="Unassembled WGS sequence"/>
</dbReference>